<keyword evidence="5" id="KW-0653">Protein transport</keyword>
<evidence type="ECO:0000256" key="5">
    <source>
        <dbReference type="HAMAP-Rule" id="MF_00902"/>
    </source>
</evidence>
<dbReference type="RefSeq" id="WP_073377159.1">
    <property type="nucleotide sequence ID" value="NZ_FQXS01000018.1"/>
</dbReference>
<keyword evidence="7" id="KW-1185">Reference proteome</keyword>
<dbReference type="NCBIfam" id="TIGR00945">
    <property type="entry name" value="tatC"/>
    <property type="match status" value="1"/>
</dbReference>
<keyword evidence="5" id="KW-0811">Translocation</keyword>
<evidence type="ECO:0000256" key="1">
    <source>
        <dbReference type="ARBA" id="ARBA00004141"/>
    </source>
</evidence>
<dbReference type="OrthoDB" id="9777044at2"/>
<keyword evidence="3 5" id="KW-1133">Transmembrane helix</keyword>
<dbReference type="STRING" id="1121409.SAMN02745124_02853"/>
<dbReference type="InterPro" id="IPR002033">
    <property type="entry name" value="TatC"/>
</dbReference>
<reference evidence="6 7" key="1">
    <citation type="submission" date="2016-11" db="EMBL/GenBank/DDBJ databases">
        <authorList>
            <person name="Jaros S."/>
            <person name="Januszkiewicz K."/>
            <person name="Wedrychowicz H."/>
        </authorList>
    </citation>
    <scope>NUCLEOTIDE SEQUENCE [LARGE SCALE GENOMIC DNA]</scope>
    <source>
        <strain evidence="6 7">DSM 9705</strain>
    </source>
</reference>
<keyword evidence="2 5" id="KW-0812">Transmembrane</keyword>
<comment type="similarity">
    <text evidence="5">Belongs to the TatC family.</text>
</comment>
<comment type="subcellular location">
    <subcellularLocation>
        <location evidence="5">Cell membrane</location>
        <topology evidence="5">Multi-pass membrane protein</topology>
    </subcellularLocation>
    <subcellularLocation>
        <location evidence="1">Membrane</location>
        <topology evidence="1">Multi-pass membrane protein</topology>
    </subcellularLocation>
</comment>
<dbReference type="GO" id="GO:0065002">
    <property type="term" value="P:intracellular protein transmembrane transport"/>
    <property type="evidence" value="ECO:0007669"/>
    <property type="project" value="TreeGrafter"/>
</dbReference>
<feature type="transmembrane region" description="Helical" evidence="5">
    <location>
        <begin position="70"/>
        <end position="91"/>
    </location>
</feature>
<feature type="transmembrane region" description="Helical" evidence="5">
    <location>
        <begin position="196"/>
        <end position="225"/>
    </location>
</feature>
<evidence type="ECO:0000256" key="4">
    <source>
        <dbReference type="ARBA" id="ARBA00023136"/>
    </source>
</evidence>
<dbReference type="PANTHER" id="PTHR30371">
    <property type="entry name" value="SEC-INDEPENDENT PROTEIN TRANSLOCASE PROTEIN TATC"/>
    <property type="match status" value="1"/>
</dbReference>
<comment type="subunit">
    <text evidence="5">Forms a complex with TatA.</text>
</comment>
<dbReference type="AlphaFoldDB" id="A0A1M5X990"/>
<dbReference type="PANTHER" id="PTHR30371:SF0">
    <property type="entry name" value="SEC-INDEPENDENT PROTEIN TRANSLOCASE PROTEIN TATC, CHLOROPLASTIC-RELATED"/>
    <property type="match status" value="1"/>
</dbReference>
<gene>
    <name evidence="5" type="primary">tatC</name>
    <name evidence="6" type="ORF">SAMN02745124_02853</name>
</gene>
<dbReference type="HAMAP" id="MF_00902">
    <property type="entry name" value="TatC"/>
    <property type="match status" value="1"/>
</dbReference>
<dbReference type="GO" id="GO:0009977">
    <property type="term" value="F:proton motive force dependent protein transmembrane transporter activity"/>
    <property type="evidence" value="ECO:0007669"/>
    <property type="project" value="TreeGrafter"/>
</dbReference>
<comment type="caution">
    <text evidence="5">Lacks conserved residue(s) required for the propagation of feature annotation.</text>
</comment>
<accession>A0A1M5X990</accession>
<feature type="transmembrane region" description="Helical" evidence="5">
    <location>
        <begin position="112"/>
        <end position="133"/>
    </location>
</feature>
<keyword evidence="4 5" id="KW-0472">Membrane</keyword>
<dbReference type="Proteomes" id="UP000184139">
    <property type="component" value="Unassembled WGS sequence"/>
</dbReference>
<evidence type="ECO:0000313" key="7">
    <source>
        <dbReference type="Proteomes" id="UP000184139"/>
    </source>
</evidence>
<evidence type="ECO:0000256" key="3">
    <source>
        <dbReference type="ARBA" id="ARBA00022989"/>
    </source>
</evidence>
<feature type="transmembrane region" description="Helical" evidence="5">
    <location>
        <begin position="21"/>
        <end position="40"/>
    </location>
</feature>
<name>A0A1M5X990_9BACT</name>
<keyword evidence="5" id="KW-1003">Cell membrane</keyword>
<dbReference type="Pfam" id="PF00902">
    <property type="entry name" value="TatC"/>
    <property type="match status" value="1"/>
</dbReference>
<dbReference type="PRINTS" id="PR01840">
    <property type="entry name" value="TATCFAMILY"/>
</dbReference>
<dbReference type="EMBL" id="FQXS01000018">
    <property type="protein sequence ID" value="SHH96094.1"/>
    <property type="molecule type" value="Genomic_DNA"/>
</dbReference>
<proteinExistence type="inferred from homology"/>
<dbReference type="GO" id="GO:0033281">
    <property type="term" value="C:TAT protein transport complex"/>
    <property type="evidence" value="ECO:0007669"/>
    <property type="project" value="UniProtKB-UniRule"/>
</dbReference>
<dbReference type="GO" id="GO:0043953">
    <property type="term" value="P:protein transport by the Tat complex"/>
    <property type="evidence" value="ECO:0007669"/>
    <property type="project" value="UniProtKB-UniRule"/>
</dbReference>
<comment type="function">
    <text evidence="5">Part of the twin-arginine translocation (Tat) system that transports large folded proteins containing a characteristic twin-arginine motif in their signal peptide across membranes.</text>
</comment>
<evidence type="ECO:0000313" key="6">
    <source>
        <dbReference type="EMBL" id="SHH96094.1"/>
    </source>
</evidence>
<sequence length="261" mass="29348">MSSLERSLAFFRPHHDELRKRLVRCFIAVILCSGVAYFFAEEIAQFFIRPLFEASPMVYQMVYTNLPEAFIAYIKLAVMIGLITSFPFLLHQSWCFIAPGLHDNEKRLVTTVVFWSTLLFVGGAAFALFSVLPRLLVYFMSYAHPGLEPLPKLGLYLTFVARLIVAFGLAFQIPFLMVMTGKAGIVKPGYFRKKRLYFYAAIVVVAFLLSAGDLMATVLLCFPLFGLYEAGVLLTALFGKKKPTVDPGPAEDEANRENIDK</sequence>
<protein>
    <recommendedName>
        <fullName evidence="5">Sec-independent protein translocase protein TatC</fullName>
    </recommendedName>
</protein>
<organism evidence="6 7">
    <name type="scientific">Desulfofustis glycolicus DSM 9705</name>
    <dbReference type="NCBI Taxonomy" id="1121409"/>
    <lineage>
        <taxon>Bacteria</taxon>
        <taxon>Pseudomonadati</taxon>
        <taxon>Thermodesulfobacteriota</taxon>
        <taxon>Desulfobulbia</taxon>
        <taxon>Desulfobulbales</taxon>
        <taxon>Desulfocapsaceae</taxon>
        <taxon>Desulfofustis</taxon>
    </lineage>
</organism>
<keyword evidence="5" id="KW-0813">Transport</keyword>
<evidence type="ECO:0000256" key="2">
    <source>
        <dbReference type="ARBA" id="ARBA00022692"/>
    </source>
</evidence>
<feature type="transmembrane region" description="Helical" evidence="5">
    <location>
        <begin position="153"/>
        <end position="176"/>
    </location>
</feature>